<reference evidence="3 4" key="1">
    <citation type="journal article" date="2016" name="Nat. Commun.">
        <title>Thousands of microbial genomes shed light on interconnected biogeochemical processes in an aquifer system.</title>
        <authorList>
            <person name="Anantharaman K."/>
            <person name="Brown C.T."/>
            <person name="Hug L.A."/>
            <person name="Sharon I."/>
            <person name="Castelle C.J."/>
            <person name="Probst A.J."/>
            <person name="Thomas B.C."/>
            <person name="Singh A."/>
            <person name="Wilkins M.J."/>
            <person name="Karaoz U."/>
            <person name="Brodie E.L."/>
            <person name="Williams K.H."/>
            <person name="Hubbard S.S."/>
            <person name="Banfield J.F."/>
        </authorList>
    </citation>
    <scope>NUCLEOTIDE SEQUENCE [LARGE SCALE GENOMIC DNA]</scope>
</reference>
<organism evidence="3 4">
    <name type="scientific">Candidatus Staskawiczbacteria bacterium RIFOXYB1_FULL_37_44</name>
    <dbReference type="NCBI Taxonomy" id="1802223"/>
    <lineage>
        <taxon>Bacteria</taxon>
        <taxon>Candidatus Staskawicziibacteriota</taxon>
    </lineage>
</organism>
<name>A0A1G2IV93_9BACT</name>
<gene>
    <name evidence="3" type="ORF">A2358_03390</name>
</gene>
<feature type="coiled-coil region" evidence="1">
    <location>
        <begin position="47"/>
        <end position="95"/>
    </location>
</feature>
<dbReference type="AlphaFoldDB" id="A0A1G2IV93"/>
<dbReference type="Pfam" id="PF03050">
    <property type="entry name" value="DDE_Tnp_IS66"/>
    <property type="match status" value="1"/>
</dbReference>
<evidence type="ECO:0000313" key="3">
    <source>
        <dbReference type="EMBL" id="OGZ78341.1"/>
    </source>
</evidence>
<accession>A0A1G2IV93</accession>
<evidence type="ECO:0000313" key="4">
    <source>
        <dbReference type="Proteomes" id="UP000178650"/>
    </source>
</evidence>
<dbReference type="InterPro" id="IPR004291">
    <property type="entry name" value="Transposase_IS66_central"/>
</dbReference>
<protein>
    <recommendedName>
        <fullName evidence="2">Transposase IS66 central domain-containing protein</fullName>
    </recommendedName>
</protein>
<dbReference type="STRING" id="1802223.A2358_03390"/>
<dbReference type="PANTHER" id="PTHR33678">
    <property type="entry name" value="BLL1576 PROTEIN"/>
    <property type="match status" value="1"/>
</dbReference>
<evidence type="ECO:0000256" key="1">
    <source>
        <dbReference type="SAM" id="Coils"/>
    </source>
</evidence>
<dbReference type="Proteomes" id="UP000178650">
    <property type="component" value="Unassembled WGS sequence"/>
</dbReference>
<dbReference type="PANTHER" id="PTHR33678:SF2">
    <property type="match status" value="1"/>
</dbReference>
<feature type="domain" description="Transposase IS66 central" evidence="2">
    <location>
        <begin position="199"/>
        <end position="466"/>
    </location>
</feature>
<dbReference type="NCBIfam" id="NF033517">
    <property type="entry name" value="transpos_IS66"/>
    <property type="match status" value="1"/>
</dbReference>
<comment type="caution">
    <text evidence="3">The sequence shown here is derived from an EMBL/GenBank/DDBJ whole genome shotgun (WGS) entry which is preliminary data.</text>
</comment>
<dbReference type="InterPro" id="IPR052344">
    <property type="entry name" value="Transposase-related"/>
</dbReference>
<keyword evidence="1" id="KW-0175">Coiled coil</keyword>
<proteinExistence type="predicted"/>
<dbReference type="EMBL" id="MHPJ01000023">
    <property type="protein sequence ID" value="OGZ78341.1"/>
    <property type="molecule type" value="Genomic_DNA"/>
</dbReference>
<evidence type="ECO:0000259" key="2">
    <source>
        <dbReference type="Pfam" id="PF03050"/>
    </source>
</evidence>
<sequence length="503" mass="58754">MYTKAEPVIENEKMIVVPPLPLGAVLHLPKFVKPNKNNLATQYYFWNRELMKEIWKLKDKKSDLEQELARANEKISELEKQNENLQSQKNRFLDMLFKKRKPNLIKEEKYEPILRTKESYVRATPQTIDEHRECKLQQCPFCNNELLKQIDSYQRIVEDIPDYEQQKAKSIQYTIHRYYCKHCKKIITAKPKDVLPKSRLGINTLLYVLHSKYRLRLSHDLIRENINTQFSLAVSDGQITDLLEKGCLAFQNKWQEIIETIKHSKTANSDETSWHIGKEKAWLWAFVGDKATRYTISETRGKGVAAEVLGKDYQGTVGCDFYSAYNQFKKKQRCWVHLLRKARELCGDKPTKERLAIKNKLSRIYQDILLFRSREDTTQTERNQKAKQIKNQLENIQTLCRIKSENENGKNLQKIINLCKKFSGELVVCVSNFTVLPENNTAERAIRPAVLMRRISDGSRSLKGAKIHETNLSVVETLKRENKKQDIFPVMKKLVLNYLASGG</sequence>